<dbReference type="EMBL" id="LUTP01000036">
    <property type="protein sequence ID" value="OSN04336.1"/>
    <property type="molecule type" value="Genomic_DNA"/>
</dbReference>
<dbReference type="RefSeq" id="WP_094109927.1">
    <property type="nucleotide sequence ID" value="NZ_LUTP01000036.1"/>
</dbReference>
<evidence type="ECO:0000313" key="3">
    <source>
        <dbReference type="Proteomes" id="UP000194020"/>
    </source>
</evidence>
<dbReference type="OrthoDB" id="7024245at2"/>
<dbReference type="Proteomes" id="UP000194020">
    <property type="component" value="Unassembled WGS sequence"/>
</dbReference>
<feature type="region of interest" description="Disordered" evidence="1">
    <location>
        <begin position="1"/>
        <end position="29"/>
    </location>
</feature>
<proteinExistence type="predicted"/>
<comment type="caution">
    <text evidence="2">The sequence shown here is derived from an EMBL/GenBank/DDBJ whole genome shotgun (WGS) entry which is preliminary data.</text>
</comment>
<feature type="compositionally biased region" description="Basic and acidic residues" evidence="1">
    <location>
        <begin position="13"/>
        <end position="29"/>
    </location>
</feature>
<dbReference type="InterPro" id="IPR029058">
    <property type="entry name" value="AB_hydrolase_fold"/>
</dbReference>
<protein>
    <submittedName>
        <fullName evidence="2">Uncharacterized protein</fullName>
    </submittedName>
</protein>
<dbReference type="AlphaFoldDB" id="A0A1X3RR99"/>
<organism evidence="2 3">
    <name type="scientific">Lonsdalea iberica</name>
    <dbReference type="NCBI Taxonomy" id="1082703"/>
    <lineage>
        <taxon>Bacteria</taxon>
        <taxon>Pseudomonadati</taxon>
        <taxon>Pseudomonadota</taxon>
        <taxon>Gammaproteobacteria</taxon>
        <taxon>Enterobacterales</taxon>
        <taxon>Pectobacteriaceae</taxon>
        <taxon>Lonsdalea</taxon>
    </lineage>
</organism>
<accession>A0A1X3RR99</accession>
<sequence length="162" mass="17957">MSMKAAKLAAQRSDVECSRPRPLRRQETEWRRTTASTCLPMAAGQGCWRELGMEHKPKVLLLHGWGDDASLHVLLVAQHPLLTRLDPKPRSPGDNLLICYGRKDGIIAVQEAKNVAKKPPRSTRWLPPDTGHMGMLPPPEPAERVALFCPLSGGRRPDAFDA</sequence>
<name>A0A1X3RR99_9GAMM</name>
<gene>
    <name evidence="2" type="ORF">AU511_12705</name>
</gene>
<evidence type="ECO:0000256" key="1">
    <source>
        <dbReference type="SAM" id="MobiDB-lite"/>
    </source>
</evidence>
<dbReference type="SUPFAM" id="SSF53474">
    <property type="entry name" value="alpha/beta-Hydrolases"/>
    <property type="match status" value="1"/>
</dbReference>
<reference evidence="2 3" key="1">
    <citation type="submission" date="2016-02" db="EMBL/GenBank/DDBJ databases">
        <title>Species-wide whole genome sequencing reveals diversity, host range in Lonsdalea quercina.</title>
        <authorList>
            <person name="Li Y."/>
        </authorList>
    </citation>
    <scope>NUCLEOTIDE SEQUENCE [LARGE SCALE GENOMIC DNA]</scope>
    <source>
        <strain evidence="2 3">LMG 26264</strain>
    </source>
</reference>
<evidence type="ECO:0000313" key="2">
    <source>
        <dbReference type="EMBL" id="OSN04336.1"/>
    </source>
</evidence>